<evidence type="ECO:0000256" key="16">
    <source>
        <dbReference type="ARBA" id="ARBA00023264"/>
    </source>
</evidence>
<comment type="subcellular location">
    <subcellularLocation>
        <location evidence="2">Cell membrane</location>
        <topology evidence="2">Single-pass membrane protein</topology>
    </subcellularLocation>
</comment>
<feature type="chain" id="PRO_5012489692" description="CDP-diacylglycerol pyrophosphatase" evidence="19">
    <location>
        <begin position="28"/>
        <end position="229"/>
    </location>
</feature>
<reference evidence="21" key="1">
    <citation type="submission" date="2017-08" db="EMBL/GenBank/DDBJ databases">
        <authorList>
            <person name="Varghese N."/>
            <person name="Submissions S."/>
        </authorList>
    </citation>
    <scope>NUCLEOTIDE SEQUENCE [LARGE SCALE GENOMIC DNA]</scope>
    <source>
        <strain evidence="21">AP-Melu-1000-B4</strain>
    </source>
</reference>
<dbReference type="GO" id="GO:0008654">
    <property type="term" value="P:phospholipid biosynthetic process"/>
    <property type="evidence" value="ECO:0007669"/>
    <property type="project" value="UniProtKB-KW"/>
</dbReference>
<evidence type="ECO:0000256" key="2">
    <source>
        <dbReference type="ARBA" id="ARBA00004162"/>
    </source>
</evidence>
<keyword evidence="14" id="KW-0472">Membrane</keyword>
<dbReference type="RefSeq" id="WP_096672019.1">
    <property type="nucleotide sequence ID" value="NZ_OANS01000001.1"/>
</dbReference>
<dbReference type="GO" id="GO:0005886">
    <property type="term" value="C:plasma membrane"/>
    <property type="evidence" value="ECO:0007669"/>
    <property type="project" value="UniProtKB-SubCell"/>
</dbReference>
<evidence type="ECO:0000256" key="13">
    <source>
        <dbReference type="ARBA" id="ARBA00023098"/>
    </source>
</evidence>
<keyword evidence="19" id="KW-0732">Signal</keyword>
<dbReference type="Pfam" id="PF02611">
    <property type="entry name" value="CDH"/>
    <property type="match status" value="1"/>
</dbReference>
<comment type="similarity">
    <text evidence="5">Belongs to the Cdh family.</text>
</comment>
<feature type="signal peptide" evidence="19">
    <location>
        <begin position="1"/>
        <end position="27"/>
    </location>
</feature>
<dbReference type="EC" id="3.6.1.26" evidence="6"/>
<dbReference type="GO" id="GO:0046342">
    <property type="term" value="P:CDP-diacylglycerol catabolic process"/>
    <property type="evidence" value="ECO:0007669"/>
    <property type="project" value="UniProtKB-UniPathway"/>
</dbReference>
<keyword evidence="11" id="KW-0378">Hydrolase</keyword>
<keyword evidence="15" id="KW-0594">Phospholipid biosynthesis</keyword>
<comment type="pathway">
    <text evidence="4">Lipid metabolism.</text>
</comment>
<evidence type="ECO:0000256" key="12">
    <source>
        <dbReference type="ARBA" id="ARBA00022989"/>
    </source>
</evidence>
<evidence type="ECO:0000256" key="1">
    <source>
        <dbReference type="ARBA" id="ARBA00001007"/>
    </source>
</evidence>
<dbReference type="Gene3D" id="3.30.428.30">
    <property type="entry name" value="HIT family - CDH-like"/>
    <property type="match status" value="1"/>
</dbReference>
<dbReference type="InterPro" id="IPR003763">
    <property type="entry name" value="CDP-diacylglyc_Pase"/>
</dbReference>
<evidence type="ECO:0000256" key="6">
    <source>
        <dbReference type="ARBA" id="ARBA00012375"/>
    </source>
</evidence>
<evidence type="ECO:0000256" key="7">
    <source>
        <dbReference type="ARBA" id="ARBA00019608"/>
    </source>
</evidence>
<evidence type="ECO:0000256" key="3">
    <source>
        <dbReference type="ARBA" id="ARBA00004927"/>
    </source>
</evidence>
<evidence type="ECO:0000256" key="17">
    <source>
        <dbReference type="ARBA" id="ARBA00032888"/>
    </source>
</evidence>
<keyword evidence="16" id="KW-1208">Phospholipid metabolism</keyword>
<accession>A0A240DXI8</accession>
<evidence type="ECO:0000313" key="20">
    <source>
        <dbReference type="EMBL" id="SNX27908.1"/>
    </source>
</evidence>
<keyword evidence="8" id="KW-1003">Cell membrane</keyword>
<evidence type="ECO:0000256" key="15">
    <source>
        <dbReference type="ARBA" id="ARBA00023209"/>
    </source>
</evidence>
<organism evidence="20 21">
    <name type="scientific">Polynucleobacter meluiroseus</name>
    <dbReference type="NCBI Taxonomy" id="1938814"/>
    <lineage>
        <taxon>Bacteria</taxon>
        <taxon>Pseudomonadati</taxon>
        <taxon>Pseudomonadota</taxon>
        <taxon>Betaproteobacteria</taxon>
        <taxon>Burkholderiales</taxon>
        <taxon>Burkholderiaceae</taxon>
        <taxon>Polynucleobacter</taxon>
    </lineage>
</organism>
<dbReference type="Proteomes" id="UP000218069">
    <property type="component" value="Unassembled WGS sequence"/>
</dbReference>
<dbReference type="SUPFAM" id="SSF54197">
    <property type="entry name" value="HIT-like"/>
    <property type="match status" value="1"/>
</dbReference>
<dbReference type="InterPro" id="IPR036265">
    <property type="entry name" value="HIT-like_sf"/>
</dbReference>
<evidence type="ECO:0000313" key="21">
    <source>
        <dbReference type="Proteomes" id="UP000218069"/>
    </source>
</evidence>
<keyword evidence="12" id="KW-1133">Transmembrane helix</keyword>
<dbReference type="OrthoDB" id="481399at2"/>
<name>A0A240DXI8_9BURK</name>
<evidence type="ECO:0000256" key="18">
    <source>
        <dbReference type="ARBA" id="ARBA00032892"/>
    </source>
</evidence>
<dbReference type="UniPathway" id="UPA00609">
    <property type="reaction ID" value="UER00664"/>
</dbReference>
<dbReference type="AlphaFoldDB" id="A0A240DXI8"/>
<gene>
    <name evidence="20" type="ORF">SAMN06295945_0226</name>
</gene>
<evidence type="ECO:0000256" key="10">
    <source>
        <dbReference type="ARBA" id="ARBA00022692"/>
    </source>
</evidence>
<proteinExistence type="inferred from homology"/>
<evidence type="ECO:0000256" key="14">
    <source>
        <dbReference type="ARBA" id="ARBA00023136"/>
    </source>
</evidence>
<evidence type="ECO:0000256" key="19">
    <source>
        <dbReference type="SAM" id="SignalP"/>
    </source>
</evidence>
<protein>
    <recommendedName>
        <fullName evidence="7">CDP-diacylglycerol pyrophosphatase</fullName>
        <ecNumber evidence="6">3.6.1.26</ecNumber>
    </recommendedName>
    <alternativeName>
        <fullName evidence="17">CDP-diacylglycerol phosphatidylhydrolase</fullName>
    </alternativeName>
    <alternativeName>
        <fullName evidence="18">CDP-diglyceride hydrolase</fullName>
    </alternativeName>
</protein>
<evidence type="ECO:0000256" key="9">
    <source>
        <dbReference type="ARBA" id="ARBA00022516"/>
    </source>
</evidence>
<keyword evidence="10" id="KW-0812">Transmembrane</keyword>
<evidence type="ECO:0000256" key="11">
    <source>
        <dbReference type="ARBA" id="ARBA00022801"/>
    </source>
</evidence>
<keyword evidence="21" id="KW-1185">Reference proteome</keyword>
<keyword evidence="13" id="KW-0443">Lipid metabolism</keyword>
<comment type="catalytic activity">
    <reaction evidence="1">
        <text>a CDP-1,2-diacyl-sn-glycerol + H2O = a 1,2-diacyl-sn-glycero-3-phosphate + CMP + 2 H(+)</text>
        <dbReference type="Rhea" id="RHEA:15221"/>
        <dbReference type="ChEBI" id="CHEBI:15377"/>
        <dbReference type="ChEBI" id="CHEBI:15378"/>
        <dbReference type="ChEBI" id="CHEBI:58332"/>
        <dbReference type="ChEBI" id="CHEBI:58608"/>
        <dbReference type="ChEBI" id="CHEBI:60377"/>
        <dbReference type="EC" id="3.6.1.26"/>
    </reaction>
</comment>
<comment type="pathway">
    <text evidence="3">Phospholipid metabolism; CDP-diacylglycerol degradation; phosphatidate from CDP-diacylglycerol: step 1/1.</text>
</comment>
<evidence type="ECO:0000256" key="4">
    <source>
        <dbReference type="ARBA" id="ARBA00005189"/>
    </source>
</evidence>
<evidence type="ECO:0000256" key="8">
    <source>
        <dbReference type="ARBA" id="ARBA00022475"/>
    </source>
</evidence>
<sequence>MRKQIRQLFLSCILVAGVCGATHSVIAGTVAKSDILLHIVTQCVEPAKESYCNNCMMPRLDANCGSEASCKKTTEVWAQNDKYTVIRDIKMCGCPAEFVHGLAMPRNVVTGVEDANRPEAIWQFAWDSAIEKIDVESLALVVNPRGQRSQNQLHIHLLRLNAGARERFDQYSGVYVQNLEHVWAEAAKSAKAKGLNDYGVLVARVPGNQYLVIAIADSPEALLTKWSCN</sequence>
<dbReference type="EMBL" id="OANS01000001">
    <property type="protein sequence ID" value="SNX27908.1"/>
    <property type="molecule type" value="Genomic_DNA"/>
</dbReference>
<evidence type="ECO:0000256" key="5">
    <source>
        <dbReference type="ARBA" id="ARBA00006435"/>
    </source>
</evidence>
<keyword evidence="9" id="KW-0444">Lipid biosynthesis</keyword>
<dbReference type="GO" id="GO:0008715">
    <property type="term" value="F:CDP-diacylglycerol diphosphatase activity"/>
    <property type="evidence" value="ECO:0007669"/>
    <property type="project" value="UniProtKB-EC"/>
</dbReference>